<sequence length="324" mass="34132">MRELRLLADIGGTNARFALESGAGQFADIEVLACADYATLGEAMGAYLGRAAARGLAADSVRQAALAIANPVEEDRVSMTNHHWSFSIEALRRQQGLDTLLVVNDFAALAMALPHLPPEGRLRIGGGVELQDGRPARPIGLIGPGTGLGVSGVIPAGKRWIALASEGGHVSFAPANRDEVAILEALWSEYGHVSAERLLSGMGLELIYWALTGRRLDAPAITGAAIAGESDDCRRTVEIFCGILGSVAGNVALTLGATGGMYIGGGIVPRLGKLFTESSFRARFEDKGRLGPYLARIPTYLITEQYPALRGVSAMLPERTASPQ</sequence>
<dbReference type="Proteomes" id="UP001589773">
    <property type="component" value="Unassembled WGS sequence"/>
</dbReference>
<evidence type="ECO:0000256" key="1">
    <source>
        <dbReference type="ARBA" id="ARBA00022679"/>
    </source>
</evidence>
<comment type="subcellular location">
    <subcellularLocation>
        <location evidence="3">Cytoplasm</location>
    </subcellularLocation>
</comment>
<accession>A0ABV6FBS2</accession>
<keyword evidence="3" id="KW-0547">Nucleotide-binding</keyword>
<evidence type="ECO:0000256" key="4">
    <source>
        <dbReference type="RuleBase" id="RU004046"/>
    </source>
</evidence>
<comment type="catalytic activity">
    <reaction evidence="3">
        <text>D-glucose + ATP = D-glucose 6-phosphate + ADP + H(+)</text>
        <dbReference type="Rhea" id="RHEA:17825"/>
        <dbReference type="ChEBI" id="CHEBI:4167"/>
        <dbReference type="ChEBI" id="CHEBI:15378"/>
        <dbReference type="ChEBI" id="CHEBI:30616"/>
        <dbReference type="ChEBI" id="CHEBI:61548"/>
        <dbReference type="ChEBI" id="CHEBI:456216"/>
        <dbReference type="EC" id="2.7.1.2"/>
    </reaction>
</comment>
<dbReference type="InterPro" id="IPR050201">
    <property type="entry name" value="Bacterial_glucokinase"/>
</dbReference>
<dbReference type="SUPFAM" id="SSF53067">
    <property type="entry name" value="Actin-like ATPase domain"/>
    <property type="match status" value="1"/>
</dbReference>
<keyword evidence="6" id="KW-1185">Reference proteome</keyword>
<comment type="similarity">
    <text evidence="3 4">Belongs to the bacterial glucokinase family.</text>
</comment>
<dbReference type="NCBIfam" id="TIGR00749">
    <property type="entry name" value="glk"/>
    <property type="match status" value="1"/>
</dbReference>
<evidence type="ECO:0000256" key="2">
    <source>
        <dbReference type="ARBA" id="ARBA00022777"/>
    </source>
</evidence>
<dbReference type="PANTHER" id="PTHR47690:SF1">
    <property type="entry name" value="GLUCOKINASE"/>
    <property type="match status" value="1"/>
</dbReference>
<gene>
    <name evidence="3" type="primary">glk</name>
    <name evidence="5" type="ORF">ACFFJK_03660</name>
</gene>
<keyword evidence="3" id="KW-0067">ATP-binding</keyword>
<keyword evidence="2 3" id="KW-0418">Kinase</keyword>
<dbReference type="Gene3D" id="3.40.367.20">
    <property type="match status" value="1"/>
</dbReference>
<keyword evidence="3" id="KW-0963">Cytoplasm</keyword>
<evidence type="ECO:0000256" key="3">
    <source>
        <dbReference type="HAMAP-Rule" id="MF_00524"/>
    </source>
</evidence>
<proteinExistence type="inferred from homology"/>
<dbReference type="NCBIfam" id="NF001416">
    <property type="entry name" value="PRK00292.1-3"/>
    <property type="match status" value="1"/>
</dbReference>
<keyword evidence="3" id="KW-0324">Glycolysis</keyword>
<dbReference type="EMBL" id="JBHLWP010000004">
    <property type="protein sequence ID" value="MFC0250977.1"/>
    <property type="molecule type" value="Genomic_DNA"/>
</dbReference>
<dbReference type="InterPro" id="IPR043129">
    <property type="entry name" value="ATPase_NBD"/>
</dbReference>
<name>A0ABV6FBS2_9BURK</name>
<reference evidence="5 6" key="1">
    <citation type="submission" date="2024-09" db="EMBL/GenBank/DDBJ databases">
        <authorList>
            <person name="Sun Q."/>
            <person name="Mori K."/>
        </authorList>
    </citation>
    <scope>NUCLEOTIDE SEQUENCE [LARGE SCALE GENOMIC DNA]</scope>
    <source>
        <strain evidence="5 6">CCM 7792</strain>
    </source>
</reference>
<dbReference type="Pfam" id="PF02685">
    <property type="entry name" value="Glucokinase"/>
    <property type="match status" value="1"/>
</dbReference>
<dbReference type="GO" id="GO:0004340">
    <property type="term" value="F:glucokinase activity"/>
    <property type="evidence" value="ECO:0007669"/>
    <property type="project" value="UniProtKB-EC"/>
</dbReference>
<dbReference type="InterPro" id="IPR003836">
    <property type="entry name" value="Glucokinase"/>
</dbReference>
<feature type="binding site" evidence="3">
    <location>
        <begin position="8"/>
        <end position="13"/>
    </location>
    <ligand>
        <name>ATP</name>
        <dbReference type="ChEBI" id="CHEBI:30616"/>
    </ligand>
</feature>
<dbReference type="CDD" id="cd24008">
    <property type="entry name" value="ASKHA_NBD_GLK"/>
    <property type="match status" value="1"/>
</dbReference>
<comment type="caution">
    <text evidence="5">The sequence shown here is derived from an EMBL/GenBank/DDBJ whole genome shotgun (WGS) entry which is preliminary data.</text>
</comment>
<evidence type="ECO:0000313" key="5">
    <source>
        <dbReference type="EMBL" id="MFC0250977.1"/>
    </source>
</evidence>
<keyword evidence="1 3" id="KW-0808">Transferase</keyword>
<evidence type="ECO:0000313" key="6">
    <source>
        <dbReference type="Proteomes" id="UP001589773"/>
    </source>
</evidence>
<dbReference type="PANTHER" id="PTHR47690">
    <property type="entry name" value="GLUCOKINASE"/>
    <property type="match status" value="1"/>
</dbReference>
<protein>
    <recommendedName>
        <fullName evidence="3">Glucokinase</fullName>
        <ecNumber evidence="3">2.7.1.2</ecNumber>
    </recommendedName>
    <alternativeName>
        <fullName evidence="3">Glucose kinase</fullName>
    </alternativeName>
</protein>
<dbReference type="Gene3D" id="3.30.420.40">
    <property type="match status" value="1"/>
</dbReference>
<dbReference type="EC" id="2.7.1.2" evidence="3"/>
<dbReference type="HAMAP" id="MF_00524">
    <property type="entry name" value="Glucokinase"/>
    <property type="match status" value="1"/>
</dbReference>
<organism evidence="5 6">
    <name type="scientific">Massilia consociata</name>
    <dbReference type="NCBI Taxonomy" id="760117"/>
    <lineage>
        <taxon>Bacteria</taxon>
        <taxon>Pseudomonadati</taxon>
        <taxon>Pseudomonadota</taxon>
        <taxon>Betaproteobacteria</taxon>
        <taxon>Burkholderiales</taxon>
        <taxon>Oxalobacteraceae</taxon>
        <taxon>Telluria group</taxon>
        <taxon>Massilia</taxon>
    </lineage>
</organism>
<dbReference type="RefSeq" id="WP_379677758.1">
    <property type="nucleotide sequence ID" value="NZ_JBHLWP010000004.1"/>
</dbReference>